<feature type="non-terminal residue" evidence="2">
    <location>
        <position position="166"/>
    </location>
</feature>
<dbReference type="EMBL" id="CAIIXF020000010">
    <property type="protein sequence ID" value="CAH1796226.1"/>
    <property type="molecule type" value="Genomic_DNA"/>
</dbReference>
<organism evidence="2 3">
    <name type="scientific">Owenia fusiformis</name>
    <name type="common">Polychaete worm</name>
    <dbReference type="NCBI Taxonomy" id="6347"/>
    <lineage>
        <taxon>Eukaryota</taxon>
        <taxon>Metazoa</taxon>
        <taxon>Spiralia</taxon>
        <taxon>Lophotrochozoa</taxon>
        <taxon>Annelida</taxon>
        <taxon>Polychaeta</taxon>
        <taxon>Sedentaria</taxon>
        <taxon>Canalipalpata</taxon>
        <taxon>Sabellida</taxon>
        <taxon>Oweniida</taxon>
        <taxon>Oweniidae</taxon>
        <taxon>Owenia</taxon>
    </lineage>
</organism>
<dbReference type="Proteomes" id="UP000749559">
    <property type="component" value="Unassembled WGS sequence"/>
</dbReference>
<accession>A0A8J1XUC4</accession>
<keyword evidence="3" id="KW-1185">Reference proteome</keyword>
<evidence type="ECO:0000313" key="2">
    <source>
        <dbReference type="EMBL" id="CAH1796226.1"/>
    </source>
</evidence>
<gene>
    <name evidence="2" type="ORF">OFUS_LOCUS20660</name>
</gene>
<dbReference type="PROSITE" id="PS51212">
    <property type="entry name" value="WSC"/>
    <property type="match status" value="1"/>
</dbReference>
<keyword evidence="1" id="KW-0677">Repeat</keyword>
<dbReference type="AlphaFoldDB" id="A0A8J1XUC4"/>
<dbReference type="InterPro" id="IPR002889">
    <property type="entry name" value="WSC_carb-bd"/>
</dbReference>
<dbReference type="SMART" id="SM00321">
    <property type="entry name" value="WSC"/>
    <property type="match status" value="1"/>
</dbReference>
<sequence>NKMRGLNTTKEPNADSVVKCASMCLKRGPVRCPAFNFKRFNGEKGQCELINGVPYELNETYNVWSTQLENSYFLGCFHDNKTQRDLTGDVLVQYRNMSVELCLQYCNEKGYMYAGLQYWKECYCGNTFGRYGASPQSECNFKCSGNNAQTCGGHNVNSVHMNISHF</sequence>
<dbReference type="PANTHER" id="PTHR45964:SF9">
    <property type="entry name" value="SULFOTRANSFERASE"/>
    <property type="match status" value="1"/>
</dbReference>
<proteinExistence type="predicted"/>
<comment type="caution">
    <text evidence="2">The sequence shown here is derived from an EMBL/GenBank/DDBJ whole genome shotgun (WGS) entry which is preliminary data.</text>
</comment>
<evidence type="ECO:0000313" key="3">
    <source>
        <dbReference type="Proteomes" id="UP000749559"/>
    </source>
</evidence>
<dbReference type="OrthoDB" id="10043391at2759"/>
<dbReference type="PANTHER" id="PTHR45964">
    <property type="entry name" value="WSCD FAMILY MEMBER CG9164"/>
    <property type="match status" value="1"/>
</dbReference>
<protein>
    <submittedName>
        <fullName evidence="2">Uncharacterized protein</fullName>
    </submittedName>
</protein>
<dbReference type="Pfam" id="PF01822">
    <property type="entry name" value="WSC"/>
    <property type="match status" value="1"/>
</dbReference>
<reference evidence="2" key="1">
    <citation type="submission" date="2022-03" db="EMBL/GenBank/DDBJ databases">
        <authorList>
            <person name="Martin C."/>
        </authorList>
    </citation>
    <scope>NUCLEOTIDE SEQUENCE</scope>
</reference>
<dbReference type="InterPro" id="IPR051589">
    <property type="entry name" value="Sialate-O-sulfotransferase"/>
</dbReference>
<evidence type="ECO:0000256" key="1">
    <source>
        <dbReference type="ARBA" id="ARBA00022737"/>
    </source>
</evidence>
<name>A0A8J1XUC4_OWEFU</name>